<comment type="caution">
    <text evidence="5">The sequence shown here is derived from an EMBL/GenBank/DDBJ whole genome shotgun (WGS) entry which is preliminary data.</text>
</comment>
<organism evidence="5 6">
    <name type="scientific">Bifidobacterium vespertilionis</name>
    <dbReference type="NCBI Taxonomy" id="2562524"/>
    <lineage>
        <taxon>Bacteria</taxon>
        <taxon>Bacillati</taxon>
        <taxon>Actinomycetota</taxon>
        <taxon>Actinomycetes</taxon>
        <taxon>Bifidobacteriales</taxon>
        <taxon>Bifidobacteriaceae</taxon>
        <taxon>Bifidobacterium</taxon>
    </lineage>
</organism>
<evidence type="ECO:0000256" key="2">
    <source>
        <dbReference type="SAM" id="Phobius"/>
    </source>
</evidence>
<feature type="transmembrane region" description="Helical" evidence="2">
    <location>
        <begin position="147"/>
        <end position="165"/>
    </location>
</feature>
<reference evidence="6 7" key="1">
    <citation type="journal article" date="2019" name="Syst. Appl. Microbiol.">
        <title>Characterization of Bifidobacterium species in feaces of the Egyptian fruit bat: Description of B. vespertilionis sp. nov. and B. rousetti sp. nov.</title>
        <authorList>
            <person name="Modesto M."/>
            <person name="Satti M."/>
            <person name="Watanabe K."/>
            <person name="Puglisi E."/>
            <person name="Morelli L."/>
            <person name="Huang C.-H."/>
            <person name="Liou J.-S."/>
            <person name="Miyashita M."/>
            <person name="Tamura T."/>
            <person name="Saito S."/>
            <person name="Mori K."/>
            <person name="Huang L."/>
            <person name="Sciavilla P."/>
            <person name="Sandri C."/>
            <person name="Spiezio C."/>
            <person name="Vitali F."/>
            <person name="Cavalieri D."/>
            <person name="Perpetuini G."/>
            <person name="Tofalo R."/>
            <person name="Bonetti A."/>
            <person name="Arita M."/>
            <person name="Mattarelli P."/>
        </authorList>
    </citation>
    <scope>NUCLEOTIDE SEQUENCE [LARGE SCALE GENOMIC DNA]</scope>
    <source>
        <strain evidence="4 7">RST16</strain>
        <strain evidence="5 6">RST8</strain>
    </source>
</reference>
<evidence type="ECO:0000313" key="4">
    <source>
        <dbReference type="EMBL" id="KAA8822570.1"/>
    </source>
</evidence>
<dbReference type="SMART" id="SM00740">
    <property type="entry name" value="PASTA"/>
    <property type="match status" value="1"/>
</dbReference>
<gene>
    <name evidence="5" type="ORF">EM848_03190</name>
    <name evidence="4" type="ORF">EMO90_00845</name>
</gene>
<accession>A0A5J5E0Q3</accession>
<dbReference type="EMBL" id="RZNZ01000001">
    <property type="protein sequence ID" value="KAA8822570.1"/>
    <property type="molecule type" value="Genomic_DNA"/>
</dbReference>
<dbReference type="CDD" id="cd06577">
    <property type="entry name" value="PASTA_pknB"/>
    <property type="match status" value="1"/>
</dbReference>
<keyword evidence="7" id="KW-1185">Reference proteome</keyword>
<proteinExistence type="predicted"/>
<feature type="compositionally biased region" description="Gly residues" evidence="1">
    <location>
        <begin position="115"/>
        <end position="131"/>
    </location>
</feature>
<keyword evidence="2" id="KW-0472">Membrane</keyword>
<evidence type="ECO:0000313" key="5">
    <source>
        <dbReference type="EMBL" id="KAA8824145.1"/>
    </source>
</evidence>
<dbReference type="Proteomes" id="UP000374630">
    <property type="component" value="Unassembled WGS sequence"/>
</dbReference>
<dbReference type="PROSITE" id="PS51178">
    <property type="entry name" value="PASTA"/>
    <property type="match status" value="1"/>
</dbReference>
<name>A0A5J5E0Q3_9BIFI</name>
<evidence type="ECO:0000256" key="1">
    <source>
        <dbReference type="SAM" id="MobiDB-lite"/>
    </source>
</evidence>
<feature type="region of interest" description="Disordered" evidence="1">
    <location>
        <begin position="35"/>
        <end position="137"/>
    </location>
</feature>
<evidence type="ECO:0000313" key="7">
    <source>
        <dbReference type="Proteomes" id="UP000374630"/>
    </source>
</evidence>
<protein>
    <submittedName>
        <fullName evidence="5">DUF4236 domain-containing protein</fullName>
    </submittedName>
</protein>
<feature type="compositionally biased region" description="Basic and acidic residues" evidence="1">
    <location>
        <begin position="348"/>
        <end position="363"/>
    </location>
</feature>
<sequence>MGFRFRKSIGLGKFGRINIGRKGISSVTLGRRGGPHVTVGKDGTSVGTSIPGTGISYEKRIGRHSGGKSGAGNDQSAEATQVMPAVAQPAPPDPATRVMAPVVPPVAGSQPPSGTDGGSGNRNGGRHGGSGNANKLKKTKKPWYKRWWVWMLTVLFVVGGASYALEPSAEVPNVVGMNATEARTALSAKGFTKISFDPLAAGDDSLWIVRGQTPADGKHKTSESVELTIKKNLSGIPDVVQAGMTLTAAESALTESGYTADDYTIASDDGKTVTDASRYTVVSVTAGDPPTIRVHDSKADEEATAAQKTAEEAEAAAQKAAEEEAAKKAAEEEAAKQKATEEEAAQNKAEEEAAKKAAQEQEQKQQSSATPKPTPTPQKTTSSGSGSGGSDSGSGSGSSSGGSSTSDSGVLVAICKDGTQSTSSPGAKDYRGMCSSHGGIAQKLGRR</sequence>
<dbReference type="OrthoDB" id="3240586at2"/>
<keyword evidence="2" id="KW-0812">Transmembrane</keyword>
<dbReference type="EMBL" id="RZOA01000004">
    <property type="protein sequence ID" value="KAA8824145.1"/>
    <property type="molecule type" value="Genomic_DNA"/>
</dbReference>
<evidence type="ECO:0000313" key="6">
    <source>
        <dbReference type="Proteomes" id="UP000345527"/>
    </source>
</evidence>
<feature type="compositionally biased region" description="Basic and acidic residues" evidence="1">
    <location>
        <begin position="320"/>
        <end position="341"/>
    </location>
</feature>
<dbReference type="Proteomes" id="UP000345527">
    <property type="component" value="Unassembled WGS sequence"/>
</dbReference>
<feature type="domain" description="PASTA" evidence="3">
    <location>
        <begin position="165"/>
        <end position="231"/>
    </location>
</feature>
<feature type="compositionally biased region" description="Low complexity" evidence="1">
    <location>
        <begin position="79"/>
        <end position="88"/>
    </location>
</feature>
<feature type="compositionally biased region" description="Gly residues" evidence="1">
    <location>
        <begin position="385"/>
        <end position="400"/>
    </location>
</feature>
<dbReference type="Pfam" id="PF14020">
    <property type="entry name" value="DUF4236"/>
    <property type="match status" value="1"/>
</dbReference>
<dbReference type="Pfam" id="PF03793">
    <property type="entry name" value="PASTA"/>
    <property type="match status" value="1"/>
</dbReference>
<evidence type="ECO:0000259" key="3">
    <source>
        <dbReference type="PROSITE" id="PS51178"/>
    </source>
</evidence>
<dbReference type="InterPro" id="IPR025330">
    <property type="entry name" value="DUF4236"/>
</dbReference>
<dbReference type="Gene3D" id="3.30.10.20">
    <property type="match status" value="1"/>
</dbReference>
<dbReference type="RefSeq" id="WP_150353550.1">
    <property type="nucleotide sequence ID" value="NZ_RZNZ01000001.1"/>
</dbReference>
<dbReference type="InterPro" id="IPR005543">
    <property type="entry name" value="PASTA_dom"/>
</dbReference>
<dbReference type="AlphaFoldDB" id="A0A5J5E0Q3"/>
<keyword evidence="2" id="KW-1133">Transmembrane helix</keyword>
<feature type="region of interest" description="Disordered" evidence="1">
    <location>
        <begin position="287"/>
        <end position="447"/>
    </location>
</feature>